<keyword evidence="5" id="KW-1133">Transmembrane helix</keyword>
<evidence type="ECO:0000256" key="3">
    <source>
        <dbReference type="ARBA" id="ARBA00023136"/>
    </source>
</evidence>
<dbReference type="InterPro" id="IPR050768">
    <property type="entry name" value="UPF0353/GerABKA_families"/>
</dbReference>
<dbReference type="AlphaFoldDB" id="A0A1I4KZ23"/>
<dbReference type="PANTHER" id="PTHR22550">
    <property type="entry name" value="SPORE GERMINATION PROTEIN"/>
    <property type="match status" value="1"/>
</dbReference>
<dbReference type="PIRSF" id="PIRSF005690">
    <property type="entry name" value="GerBA"/>
    <property type="match status" value="1"/>
</dbReference>
<feature type="transmembrane region" description="Helical" evidence="5">
    <location>
        <begin position="307"/>
        <end position="328"/>
    </location>
</feature>
<evidence type="ECO:0000256" key="2">
    <source>
        <dbReference type="ARBA" id="ARBA00005278"/>
    </source>
</evidence>
<evidence type="ECO:0000313" key="6">
    <source>
        <dbReference type="EMBL" id="SFL84024.1"/>
    </source>
</evidence>
<accession>A0A1I4KZ23</accession>
<evidence type="ECO:0000256" key="4">
    <source>
        <dbReference type="PIRNR" id="PIRNR005690"/>
    </source>
</evidence>
<dbReference type="GO" id="GO:0009847">
    <property type="term" value="P:spore germination"/>
    <property type="evidence" value="ECO:0007669"/>
    <property type="project" value="UniProtKB-UniRule"/>
</dbReference>
<reference evidence="7" key="1">
    <citation type="submission" date="2016-10" db="EMBL/GenBank/DDBJ databases">
        <authorList>
            <person name="Varghese N."/>
            <person name="Submissions S."/>
        </authorList>
    </citation>
    <scope>NUCLEOTIDE SEQUENCE [LARGE SCALE GENOMIC DNA]</scope>
    <source>
        <strain evidence="7">CGMCC 1.4250</strain>
    </source>
</reference>
<comment type="similarity">
    <text evidence="2 4">Belongs to the GerABKA family.</text>
</comment>
<organism evidence="6 7">
    <name type="scientific">Gracilibacillus orientalis</name>
    <dbReference type="NCBI Taxonomy" id="334253"/>
    <lineage>
        <taxon>Bacteria</taxon>
        <taxon>Bacillati</taxon>
        <taxon>Bacillota</taxon>
        <taxon>Bacilli</taxon>
        <taxon>Bacillales</taxon>
        <taxon>Bacillaceae</taxon>
        <taxon>Gracilibacillus</taxon>
    </lineage>
</organism>
<keyword evidence="7" id="KW-1185">Reference proteome</keyword>
<dbReference type="Proteomes" id="UP000198565">
    <property type="component" value="Unassembled WGS sequence"/>
</dbReference>
<evidence type="ECO:0000256" key="1">
    <source>
        <dbReference type="ARBA" id="ARBA00004141"/>
    </source>
</evidence>
<keyword evidence="5" id="KW-0812">Transmembrane</keyword>
<feature type="transmembrane region" description="Helical" evidence="5">
    <location>
        <begin position="427"/>
        <end position="455"/>
    </location>
</feature>
<keyword evidence="3 4" id="KW-0472">Membrane</keyword>
<dbReference type="GO" id="GO:0005886">
    <property type="term" value="C:plasma membrane"/>
    <property type="evidence" value="ECO:0007669"/>
    <property type="project" value="UniProtKB-SubCell"/>
</dbReference>
<proteinExistence type="inferred from homology"/>
<comment type="subcellular location">
    <subcellularLocation>
        <location evidence="4">Cell membrane</location>
    </subcellularLocation>
    <subcellularLocation>
        <location evidence="1">Membrane</location>
        <topology evidence="1">Multi-pass membrane protein</topology>
    </subcellularLocation>
</comment>
<evidence type="ECO:0000313" key="7">
    <source>
        <dbReference type="Proteomes" id="UP000198565"/>
    </source>
</evidence>
<sequence>MVSDTFCSRASNAIIMKKKKNKIPVNRLIMKNQEYMKTRLGIDVSFDVGFRELIILKKKIQLYYVTGLVDTDFVIEVMKKIISINDEENRDSDIYEVLNNRIVHQQVEKAKTMDEAVDQMLSGLLIIFVDGQEECFIIDVRNYPGRAPEEPDTEKVIRGSRDGYTENIIENTALTRRRIRDERLRHEMIQVGERSKTDICISYLQDVADKGLLDLIKDELNQIEVDGLSMADKTIEEYLVQQGFNPYPLVRYTERPDVASTHLLEGHILIMVDTSPSMIIMPTTYFHHVQHAEEYRESPAVGTFVRWVRFVGIFASLFLLPIWLLLVIDPSLLPENLQFIGPNETGNVPIVVQILLADIGIEFLRMAAIHTPTPLSTAMGLIAAVLIGEIAIEVGLFSAEVILYVAISAVGTFATPSYELSVANKMARIILIILTFAFQVKGLIIGITIILLILISTRSMQTPYLWPLIPFNDKALWQILFRVSMPLSKTRPSIVRPKNNRSQA</sequence>
<dbReference type="Pfam" id="PF03323">
    <property type="entry name" value="GerA"/>
    <property type="match status" value="1"/>
</dbReference>
<dbReference type="EMBL" id="FOTR01000004">
    <property type="protein sequence ID" value="SFL84024.1"/>
    <property type="molecule type" value="Genomic_DNA"/>
</dbReference>
<evidence type="ECO:0000256" key="5">
    <source>
        <dbReference type="SAM" id="Phobius"/>
    </source>
</evidence>
<dbReference type="STRING" id="334253.SAMN04487943_104249"/>
<feature type="transmembrane region" description="Helical" evidence="5">
    <location>
        <begin position="380"/>
        <end position="407"/>
    </location>
</feature>
<dbReference type="PANTHER" id="PTHR22550:SF9">
    <property type="entry name" value="STAGE V SPORULATION PROTEIN AF"/>
    <property type="match status" value="1"/>
</dbReference>
<protein>
    <submittedName>
        <fullName evidence="6">Stage V sporulation protein AF</fullName>
    </submittedName>
</protein>
<name>A0A1I4KZ23_9BACI</name>
<gene>
    <name evidence="6" type="ORF">SAMN04487943_104249</name>
</gene>
<dbReference type="InterPro" id="IPR004995">
    <property type="entry name" value="Spore_Ger"/>
</dbReference>